<sequence length="307" mass="33224">MVNYNPNTDIPDLSGKVIFVTGGNAGLGLETIRQLSKNGPAEIFLAARSQQKAESAIKQVREAVPGAAKITFIELDLGSLKSVKRAAGEFKSKSSQLHLLINNAGIMACPAGLTTEGYEIQFGTNHMGHALLTKLLLPTLQATAHTGQDVRIVNLSSGGERWAPSKLWNFDVLKTDMPSESTFARYGISKVANIHHARALSRRYPEIRCIAIHPGRVSGTNLNRGVAASFPLLSPFLRFTRMLGARNANNVAVGASNQLWASVSPDAVSGEFYHPVGVAGKGSSQSQSRELEDQLWEWTENELKGYE</sequence>
<evidence type="ECO:0000313" key="4">
    <source>
        <dbReference type="EMBL" id="KFA69642.1"/>
    </source>
</evidence>
<dbReference type="EMBL" id="KL659387">
    <property type="protein sequence ID" value="KFA69642.1"/>
    <property type="molecule type" value="Genomic_DNA"/>
</dbReference>
<dbReference type="OrthoDB" id="191139at2759"/>
<dbReference type="FunCoup" id="A0A084R0A7">
    <property type="interactions" value="239"/>
</dbReference>
<dbReference type="OMA" id="NTTWCAT"/>
<dbReference type="Pfam" id="PF00106">
    <property type="entry name" value="adh_short"/>
    <property type="match status" value="1"/>
</dbReference>
<proteinExistence type="inferred from homology"/>
<dbReference type="HOGENOM" id="CLU_010194_44_6_1"/>
<evidence type="ECO:0000256" key="2">
    <source>
        <dbReference type="ARBA" id="ARBA00022857"/>
    </source>
</evidence>
<dbReference type="GO" id="GO:0016491">
    <property type="term" value="F:oxidoreductase activity"/>
    <property type="evidence" value="ECO:0007669"/>
    <property type="project" value="UniProtKB-KW"/>
</dbReference>
<name>A0A084R0A7_STAC4</name>
<dbReference type="AlphaFoldDB" id="A0A084R0A7"/>
<keyword evidence="2" id="KW-0521">NADP</keyword>
<evidence type="ECO:0000256" key="1">
    <source>
        <dbReference type="ARBA" id="ARBA00006484"/>
    </source>
</evidence>
<reference evidence="4 5" key="1">
    <citation type="journal article" date="2014" name="BMC Genomics">
        <title>Comparative genome sequencing reveals chemotype-specific gene clusters in the toxigenic black mold Stachybotrys.</title>
        <authorList>
            <person name="Semeiks J."/>
            <person name="Borek D."/>
            <person name="Otwinowski Z."/>
            <person name="Grishin N.V."/>
        </authorList>
    </citation>
    <scope>NUCLEOTIDE SEQUENCE [LARGE SCALE GENOMIC DNA]</scope>
    <source>
        <strain evidence="4 5">IBT 40285</strain>
    </source>
</reference>
<dbReference type="PRINTS" id="PR00081">
    <property type="entry name" value="GDHRDH"/>
</dbReference>
<dbReference type="STRING" id="1283841.A0A084R0A7"/>
<protein>
    <submittedName>
        <fullName evidence="4">Uncharacterized protein</fullName>
    </submittedName>
</protein>
<comment type="similarity">
    <text evidence="1">Belongs to the short-chain dehydrogenases/reductases (SDR) family.</text>
</comment>
<dbReference type="InterPro" id="IPR036291">
    <property type="entry name" value="NAD(P)-bd_dom_sf"/>
</dbReference>
<dbReference type="Gene3D" id="3.40.50.720">
    <property type="entry name" value="NAD(P)-binding Rossmann-like Domain"/>
    <property type="match status" value="1"/>
</dbReference>
<gene>
    <name evidence="4" type="ORF">S40285_04040</name>
</gene>
<accession>A0A084R0A7</accession>
<evidence type="ECO:0000256" key="3">
    <source>
        <dbReference type="ARBA" id="ARBA00023002"/>
    </source>
</evidence>
<dbReference type="PANTHER" id="PTHR24320">
    <property type="entry name" value="RETINOL DEHYDROGENASE"/>
    <property type="match status" value="1"/>
</dbReference>
<dbReference type="SUPFAM" id="SSF51735">
    <property type="entry name" value="NAD(P)-binding Rossmann-fold domains"/>
    <property type="match status" value="1"/>
</dbReference>
<keyword evidence="5" id="KW-1185">Reference proteome</keyword>
<dbReference type="Proteomes" id="UP000028524">
    <property type="component" value="Unassembled WGS sequence"/>
</dbReference>
<dbReference type="PANTHER" id="PTHR24320:SF282">
    <property type="entry name" value="WW DOMAIN-CONTAINING OXIDOREDUCTASE"/>
    <property type="match status" value="1"/>
</dbReference>
<keyword evidence="3" id="KW-0560">Oxidoreductase</keyword>
<organism evidence="4 5">
    <name type="scientific">Stachybotrys chlorohalonatus (strain IBT 40285)</name>
    <dbReference type="NCBI Taxonomy" id="1283841"/>
    <lineage>
        <taxon>Eukaryota</taxon>
        <taxon>Fungi</taxon>
        <taxon>Dikarya</taxon>
        <taxon>Ascomycota</taxon>
        <taxon>Pezizomycotina</taxon>
        <taxon>Sordariomycetes</taxon>
        <taxon>Hypocreomycetidae</taxon>
        <taxon>Hypocreales</taxon>
        <taxon>Stachybotryaceae</taxon>
        <taxon>Stachybotrys</taxon>
    </lineage>
</organism>
<evidence type="ECO:0000313" key="5">
    <source>
        <dbReference type="Proteomes" id="UP000028524"/>
    </source>
</evidence>
<dbReference type="InterPro" id="IPR002347">
    <property type="entry name" value="SDR_fam"/>
</dbReference>
<dbReference type="InParanoid" id="A0A084R0A7"/>